<dbReference type="Proteomes" id="UP000792457">
    <property type="component" value="Unassembled WGS sequence"/>
</dbReference>
<organism evidence="1 2">
    <name type="scientific">Ladona fulva</name>
    <name type="common">Scarce chaser dragonfly</name>
    <name type="synonym">Libellula fulva</name>
    <dbReference type="NCBI Taxonomy" id="123851"/>
    <lineage>
        <taxon>Eukaryota</taxon>
        <taxon>Metazoa</taxon>
        <taxon>Ecdysozoa</taxon>
        <taxon>Arthropoda</taxon>
        <taxon>Hexapoda</taxon>
        <taxon>Insecta</taxon>
        <taxon>Pterygota</taxon>
        <taxon>Palaeoptera</taxon>
        <taxon>Odonata</taxon>
        <taxon>Epiprocta</taxon>
        <taxon>Anisoptera</taxon>
        <taxon>Libelluloidea</taxon>
        <taxon>Libellulidae</taxon>
        <taxon>Ladona</taxon>
    </lineage>
</organism>
<name>A0A8K0KMV7_LADFU</name>
<reference evidence="1" key="2">
    <citation type="submission" date="2017-10" db="EMBL/GenBank/DDBJ databases">
        <title>Ladona fulva Genome sequencing and assembly.</title>
        <authorList>
            <person name="Murali S."/>
            <person name="Richards S."/>
            <person name="Bandaranaike D."/>
            <person name="Bellair M."/>
            <person name="Blankenburg K."/>
            <person name="Chao H."/>
            <person name="Dinh H."/>
            <person name="Doddapaneni H."/>
            <person name="Dugan-Rocha S."/>
            <person name="Elkadiri S."/>
            <person name="Gnanaolivu R."/>
            <person name="Hernandez B."/>
            <person name="Skinner E."/>
            <person name="Javaid M."/>
            <person name="Lee S."/>
            <person name="Li M."/>
            <person name="Ming W."/>
            <person name="Munidasa M."/>
            <person name="Muniz J."/>
            <person name="Nguyen L."/>
            <person name="Hughes D."/>
            <person name="Osuji N."/>
            <person name="Pu L.-L."/>
            <person name="Puazo M."/>
            <person name="Qu C."/>
            <person name="Quiroz J."/>
            <person name="Raj R."/>
            <person name="Weissenberger G."/>
            <person name="Xin Y."/>
            <person name="Zou X."/>
            <person name="Han Y."/>
            <person name="Worley K."/>
            <person name="Muzny D."/>
            <person name="Gibbs R."/>
        </authorList>
    </citation>
    <scope>NUCLEOTIDE SEQUENCE</scope>
    <source>
        <strain evidence="1">Sampled in the wild</strain>
    </source>
</reference>
<sequence length="129" mass="15397">MRVLKICSMRSIKREKVHWEISSFSKVLDYMHLVYLGMMKRLIRLWVENGSKKILSGAIWILCSDLSSQSSWRSFLNHLPHHFVEDITKLHGKFIYNFHNHFHLRVDIAKFGHLDQFSVFPLGNCYNKY</sequence>
<dbReference type="EMBL" id="KZ309302">
    <property type="protein sequence ID" value="KAG8238209.1"/>
    <property type="molecule type" value="Genomic_DNA"/>
</dbReference>
<comment type="caution">
    <text evidence="1">The sequence shown here is derived from an EMBL/GenBank/DDBJ whole genome shotgun (WGS) entry which is preliminary data.</text>
</comment>
<evidence type="ECO:0000313" key="1">
    <source>
        <dbReference type="EMBL" id="KAG8238209.1"/>
    </source>
</evidence>
<gene>
    <name evidence="1" type="ORF">J437_LFUL017516</name>
</gene>
<protein>
    <submittedName>
        <fullName evidence="1">Uncharacterized protein</fullName>
    </submittedName>
</protein>
<reference evidence="1" key="1">
    <citation type="submission" date="2013-04" db="EMBL/GenBank/DDBJ databases">
        <authorList>
            <person name="Qu J."/>
            <person name="Murali S.C."/>
            <person name="Bandaranaike D."/>
            <person name="Bellair M."/>
            <person name="Blankenburg K."/>
            <person name="Chao H."/>
            <person name="Dinh H."/>
            <person name="Doddapaneni H."/>
            <person name="Downs B."/>
            <person name="Dugan-Rocha S."/>
            <person name="Elkadiri S."/>
            <person name="Gnanaolivu R.D."/>
            <person name="Hernandez B."/>
            <person name="Javaid M."/>
            <person name="Jayaseelan J.C."/>
            <person name="Lee S."/>
            <person name="Li M."/>
            <person name="Ming W."/>
            <person name="Munidasa M."/>
            <person name="Muniz J."/>
            <person name="Nguyen L."/>
            <person name="Ongeri F."/>
            <person name="Osuji N."/>
            <person name="Pu L.-L."/>
            <person name="Puazo M."/>
            <person name="Qu C."/>
            <person name="Quiroz J."/>
            <person name="Raj R."/>
            <person name="Weissenberger G."/>
            <person name="Xin Y."/>
            <person name="Zou X."/>
            <person name="Han Y."/>
            <person name="Richards S."/>
            <person name="Worley K."/>
            <person name="Muzny D."/>
            <person name="Gibbs R."/>
        </authorList>
    </citation>
    <scope>NUCLEOTIDE SEQUENCE</scope>
    <source>
        <strain evidence="1">Sampled in the wild</strain>
    </source>
</reference>
<proteinExistence type="predicted"/>
<accession>A0A8K0KMV7</accession>
<dbReference type="AlphaFoldDB" id="A0A8K0KMV7"/>
<keyword evidence="2" id="KW-1185">Reference proteome</keyword>
<evidence type="ECO:0000313" key="2">
    <source>
        <dbReference type="Proteomes" id="UP000792457"/>
    </source>
</evidence>